<dbReference type="CDD" id="cd13544">
    <property type="entry name" value="PBP2_Fbp_like_1"/>
    <property type="match status" value="1"/>
</dbReference>
<dbReference type="STRING" id="665126.ABB55_17890"/>
<dbReference type="Proteomes" id="UP000048984">
    <property type="component" value="Unassembled WGS sequence"/>
</dbReference>
<evidence type="ECO:0000313" key="4">
    <source>
        <dbReference type="Proteomes" id="UP000048984"/>
    </source>
</evidence>
<reference evidence="3 4" key="2">
    <citation type="submission" date="2015-10" db="EMBL/GenBank/DDBJ databases">
        <title>Draft Genome Sequence of Prosthecomicrobium hirschii ATCC 27832.</title>
        <authorList>
            <person name="Daniel J."/>
            <person name="Givan S.A."/>
            <person name="Brun Y.V."/>
            <person name="Brown P.J."/>
        </authorList>
    </citation>
    <scope>NUCLEOTIDE SEQUENCE [LARGE SCALE GENOMIC DNA]</scope>
    <source>
        <strain evidence="3 4">16</strain>
    </source>
</reference>
<dbReference type="GO" id="GO:0030975">
    <property type="term" value="F:thiamine binding"/>
    <property type="evidence" value="ECO:0007669"/>
    <property type="project" value="TreeGrafter"/>
</dbReference>
<dbReference type="GO" id="GO:0030976">
    <property type="term" value="F:thiamine pyrophosphate binding"/>
    <property type="evidence" value="ECO:0007669"/>
    <property type="project" value="TreeGrafter"/>
</dbReference>
<protein>
    <submittedName>
        <fullName evidence="3">Iron ABC transporter substrate-binding protein</fullName>
    </submittedName>
</protein>
<evidence type="ECO:0000256" key="1">
    <source>
        <dbReference type="ARBA" id="ARBA00022729"/>
    </source>
</evidence>
<keyword evidence="1" id="KW-0732">Signal</keyword>
<dbReference type="InterPro" id="IPR026045">
    <property type="entry name" value="Ferric-bd"/>
</dbReference>
<dbReference type="Gene3D" id="3.40.190.10">
    <property type="entry name" value="Periplasmic binding protein-like II"/>
    <property type="match status" value="2"/>
</dbReference>
<keyword evidence="4" id="KW-1185">Reference proteome</keyword>
<organism evidence="3 4">
    <name type="scientific">Prosthecodimorpha hirschii</name>
    <dbReference type="NCBI Taxonomy" id="665126"/>
    <lineage>
        <taxon>Bacteria</taxon>
        <taxon>Pseudomonadati</taxon>
        <taxon>Pseudomonadota</taxon>
        <taxon>Alphaproteobacteria</taxon>
        <taxon>Hyphomicrobiales</taxon>
        <taxon>Ancalomicrobiaceae</taxon>
        <taxon>Prosthecodimorpha</taxon>
    </lineage>
</organism>
<name>A0A0P6W9A6_9HYPH</name>
<comment type="caution">
    <text evidence="3">The sequence shown here is derived from an EMBL/GenBank/DDBJ whole genome shotgun (WGS) entry which is preliminary data.</text>
</comment>
<accession>A0A0P6W9A6</accession>
<dbReference type="EMBL" id="LJYW01000001">
    <property type="protein sequence ID" value="KPL53847.1"/>
    <property type="molecule type" value="Genomic_DNA"/>
</dbReference>
<dbReference type="PIRSF" id="PIRSF002825">
    <property type="entry name" value="CfbpA"/>
    <property type="match status" value="1"/>
</dbReference>
<sequence length="336" mass="36688">MVSPIKSLATLGVAILVTTGLARAGEITVYTAYEEDEIKAYVQGFNKANPDVKVNVLRLSTGDLAARIVAEAENPKHDVIWGFAVTNMVDPRILNSLEAYKPKDADKLDAKFRDAQDRWVATTGYMAAFCVNTEVLKAKNLPMPTSWQDLLKPVYKGEVVMPNPASSGTGYLQIVALLQGLGEEKGWKYLKDLDANINQYIKSGSKPCRSARAGEFAIGLSYEFVAIKSIAEGFPIKMVIPSEGAGYELEANGLVKTAKNKADAKKFLDWSVSTQAVELYSAYKGIVTIPGGKVSEEAQKAGLPANVAPILFKMDFEASARNRDAILTRWKKDIER</sequence>
<gene>
    <name evidence="3" type="ORF">ABB55_17890</name>
</gene>
<proteinExistence type="predicted"/>
<dbReference type="PANTHER" id="PTHR30006">
    <property type="entry name" value="THIAMINE-BINDING PERIPLASMIC PROTEIN-RELATED"/>
    <property type="match status" value="1"/>
</dbReference>
<dbReference type="InterPro" id="IPR006059">
    <property type="entry name" value="SBP"/>
</dbReference>
<evidence type="ECO:0000256" key="2">
    <source>
        <dbReference type="ARBA" id="ARBA00022764"/>
    </source>
</evidence>
<keyword evidence="2" id="KW-0574">Periplasm</keyword>
<reference evidence="3 4" key="1">
    <citation type="submission" date="2015-09" db="EMBL/GenBank/DDBJ databases">
        <authorList>
            <person name="Jackson K.R."/>
            <person name="Lunt B.L."/>
            <person name="Fisher J.N.B."/>
            <person name="Gardner A.V."/>
            <person name="Bailey M.E."/>
            <person name="Deus L.M."/>
            <person name="Earl A.S."/>
            <person name="Gibby P.D."/>
            <person name="Hartmann K.A."/>
            <person name="Liu J.E."/>
            <person name="Manci A.M."/>
            <person name="Nielsen D.A."/>
            <person name="Solomon M.B."/>
            <person name="Breakwell D.P."/>
            <person name="Burnett S.H."/>
            <person name="Grose J.H."/>
        </authorList>
    </citation>
    <scope>NUCLEOTIDE SEQUENCE [LARGE SCALE GENOMIC DNA]</scope>
    <source>
        <strain evidence="3 4">16</strain>
    </source>
</reference>
<dbReference type="SUPFAM" id="SSF53850">
    <property type="entry name" value="Periplasmic binding protein-like II"/>
    <property type="match status" value="1"/>
</dbReference>
<dbReference type="GO" id="GO:0015888">
    <property type="term" value="P:thiamine transport"/>
    <property type="evidence" value="ECO:0007669"/>
    <property type="project" value="TreeGrafter"/>
</dbReference>
<dbReference type="RefSeq" id="WP_054360011.1">
    <property type="nucleotide sequence ID" value="NZ_LJYW01000001.1"/>
</dbReference>
<dbReference type="GO" id="GO:0030288">
    <property type="term" value="C:outer membrane-bounded periplasmic space"/>
    <property type="evidence" value="ECO:0007669"/>
    <property type="project" value="TreeGrafter"/>
</dbReference>
<evidence type="ECO:0000313" key="3">
    <source>
        <dbReference type="EMBL" id="KPL53847.1"/>
    </source>
</evidence>
<dbReference type="AlphaFoldDB" id="A0A0P6W9A6"/>
<dbReference type="PANTHER" id="PTHR30006:SF2">
    <property type="entry name" value="ABC TRANSPORTER SUBSTRATE-BINDING PROTEIN"/>
    <property type="match status" value="1"/>
</dbReference>
<dbReference type="Pfam" id="PF13416">
    <property type="entry name" value="SBP_bac_8"/>
    <property type="match status" value="1"/>
</dbReference>